<dbReference type="EC" id="4.2.3.1" evidence="5"/>
<evidence type="ECO:0000256" key="3">
    <source>
        <dbReference type="ARBA" id="ARBA00005517"/>
    </source>
</evidence>
<dbReference type="CDD" id="cd01560">
    <property type="entry name" value="Thr-synth_2"/>
    <property type="match status" value="1"/>
</dbReference>
<evidence type="ECO:0000256" key="2">
    <source>
        <dbReference type="ARBA" id="ARBA00004979"/>
    </source>
</evidence>
<evidence type="ECO:0000256" key="4">
    <source>
        <dbReference type="ARBA" id="ARBA00007797"/>
    </source>
</evidence>
<feature type="domain" description="Threonine synthase N-terminal" evidence="14">
    <location>
        <begin position="622"/>
        <end position="701"/>
    </location>
</feature>
<keyword evidence="6" id="KW-0028">Amino-acid biosynthesis</keyword>
<feature type="compositionally biased region" description="Pro residues" evidence="11">
    <location>
        <begin position="1"/>
        <end position="10"/>
    </location>
</feature>
<evidence type="ECO:0000313" key="16">
    <source>
        <dbReference type="Proteomes" id="UP000219338"/>
    </source>
</evidence>
<dbReference type="InterPro" id="IPR000634">
    <property type="entry name" value="Ser/Thr_deHydtase_PyrdxlP-BS"/>
</dbReference>
<feature type="region of interest" description="Disordered" evidence="11">
    <location>
        <begin position="253"/>
        <end position="301"/>
    </location>
</feature>
<dbReference type="Proteomes" id="UP000219338">
    <property type="component" value="Unassembled WGS sequence"/>
</dbReference>
<dbReference type="OrthoDB" id="5203861at2759"/>
<dbReference type="InterPro" id="IPR037158">
    <property type="entry name" value="Thr_synth_N_sf"/>
</dbReference>
<evidence type="ECO:0000259" key="13">
    <source>
        <dbReference type="Pfam" id="PF03914"/>
    </source>
</evidence>
<sequence length="1137" mass="126721">MRGPRSLPPPSKKRKLSNDSKALQTIQDTEQQLTRAAANNGSLNPLADLLDLTCSRKDSQEVSKGIYALYRVFVLVISNGKLSVAGDESAKTVKAWLWDRLNEYVDFLAGLVKDEERSLRVSALQILFSLQKHLSSAATKYSSPSVPQFHISHFRKIVSALLLCPSSPRKSSQASDTYIDADVLQVFHETWFSVHDDIRWFFLREAGTLLTTASTKEHPQLPVNLLRILEDLTTFPTESSELNAWWISELGAKPPKPKAAKGQDGEDDDGEDEPVGDAPEDDWRKFFDDDKTAKDTGKTKAPGARVHTLTIHQSLHSLPSHRAVFTRTWLELLSRLSVANDATATKALATRVLNIMHRGIMPHLTRPMLVMDWIGACVDYGGTVGLLALNALFVLMKEYNLDYPSFYTRLYAFLDRNLLHLKHRARFFRMTELFLSSTHLPATLLASFVKRLARLSLSAPPAGVIILIPFTYNILKRHPALMVMINRTDIDGSEDPFLPTESNPLSTNALSSSLWELQSHQSHYHSGVSTLVKVFSEAFTKPGFSMEDFLDHTYGTLYDTEANRKIKKEPALGASLELGDQAKVAAKLFGCNEEEDVGEEDSDSKKIISAEAQKCTSSPTMKYFSTRGGDQELSFEETVLTGLAPNGGLYIPVDIPSLPENWESEWKDYSFVDLSVAVLSLYISREEISEQELRDLVEKSYAGFRHPDVTPLKKLGEKKYALELWHGPTWAFKDVALQLLGNLFEFFLKRRNSRRTDGGIDKLTVVGATSGDTGSAAIYGLRNKANISIFILHPKGRVSPIQEAQMTTVTDANVHNLAVKGTFDDCQDIVKSLFSDTEFNATHRLGAVNSINWARILAQTVYYFLAYFHLRRETQSEVQFVVPTGNFGDILAGYYAKRMGLPMSAQLGVATNANDILARFWKTGRYEKVDSAPELPVSDGKQGTQDASGVKETLSPAMDILISSNFERLLWYLAFESVEGASDVKVRRAKAGEIIDGWMGKMKKDGKVEVPVKVLESARRDFCAERVSDEETLETIKSHFLGSPSYVVDPHTAVGLTAAARMANYNSPSTVQIVLSTAHPAKFSEAVSQALQGSSQFNFDRDVMPEEFKGLLQKERRVIDVEGPDVELVKRVIEKYV</sequence>
<accession>A0A284RNP9</accession>
<keyword evidence="9" id="KW-0456">Lyase</keyword>
<comment type="similarity">
    <text evidence="4">Belongs to the CBF/MAK21 family.</text>
</comment>
<evidence type="ECO:0000256" key="1">
    <source>
        <dbReference type="ARBA" id="ARBA00001933"/>
    </source>
</evidence>
<evidence type="ECO:0000256" key="9">
    <source>
        <dbReference type="ARBA" id="ARBA00023239"/>
    </source>
</evidence>
<dbReference type="UniPathway" id="UPA00050">
    <property type="reaction ID" value="UER00065"/>
</dbReference>
<dbReference type="InterPro" id="IPR005612">
    <property type="entry name" value="CCAAT-binding_factor"/>
</dbReference>
<evidence type="ECO:0000256" key="5">
    <source>
        <dbReference type="ARBA" id="ARBA00013028"/>
    </source>
</evidence>
<dbReference type="PANTHER" id="PTHR42690">
    <property type="entry name" value="THREONINE SYNTHASE FAMILY MEMBER"/>
    <property type="match status" value="1"/>
</dbReference>
<dbReference type="InterPro" id="IPR004450">
    <property type="entry name" value="Thr_synthase-like"/>
</dbReference>
<protein>
    <recommendedName>
        <fullName evidence="5">threonine synthase</fullName>
        <ecNumber evidence="5">4.2.3.1</ecNumber>
    </recommendedName>
</protein>
<evidence type="ECO:0000259" key="12">
    <source>
        <dbReference type="Pfam" id="PF00291"/>
    </source>
</evidence>
<dbReference type="FunFam" id="3.90.1380.10:FF:000003">
    <property type="entry name" value="THR4p Threonine synthase"/>
    <property type="match status" value="1"/>
</dbReference>
<comment type="cofactor">
    <cofactor evidence="1 10">
        <name>pyridoxal 5'-phosphate</name>
        <dbReference type="ChEBI" id="CHEBI:597326"/>
    </cofactor>
</comment>
<dbReference type="Gene3D" id="3.40.50.1100">
    <property type="match status" value="2"/>
</dbReference>
<dbReference type="InterPro" id="IPR016024">
    <property type="entry name" value="ARM-type_fold"/>
</dbReference>
<dbReference type="EMBL" id="FUEG01000012">
    <property type="protein sequence ID" value="SJL10380.1"/>
    <property type="molecule type" value="Genomic_DNA"/>
</dbReference>
<dbReference type="InterPro" id="IPR001926">
    <property type="entry name" value="TrpB-like_PALP"/>
</dbReference>
<dbReference type="GO" id="GO:0005634">
    <property type="term" value="C:nucleus"/>
    <property type="evidence" value="ECO:0007669"/>
    <property type="project" value="UniProtKB-ARBA"/>
</dbReference>
<dbReference type="Pfam" id="PF14821">
    <property type="entry name" value="Thr_synth_N"/>
    <property type="match status" value="1"/>
</dbReference>
<feature type="domain" description="CCAAT-binding factor" evidence="13">
    <location>
        <begin position="386"/>
        <end position="531"/>
    </location>
</feature>
<dbReference type="PROSITE" id="PS00165">
    <property type="entry name" value="DEHYDRATASE_SER_THR"/>
    <property type="match status" value="1"/>
</dbReference>
<evidence type="ECO:0000259" key="14">
    <source>
        <dbReference type="Pfam" id="PF14821"/>
    </source>
</evidence>
<evidence type="ECO:0000256" key="11">
    <source>
        <dbReference type="SAM" id="MobiDB-lite"/>
    </source>
</evidence>
<evidence type="ECO:0000256" key="7">
    <source>
        <dbReference type="ARBA" id="ARBA00022697"/>
    </source>
</evidence>
<name>A0A284RNP9_ARMOS</name>
<dbReference type="Pfam" id="PF00291">
    <property type="entry name" value="PALP"/>
    <property type="match status" value="1"/>
</dbReference>
<keyword evidence="7" id="KW-0791">Threonine biosynthesis</keyword>
<dbReference type="FunFam" id="3.40.50.1100:FF:000024">
    <property type="entry name" value="Probable threonine synthase"/>
    <property type="match status" value="1"/>
</dbReference>
<dbReference type="InterPro" id="IPR029144">
    <property type="entry name" value="Thr_synth_N"/>
</dbReference>
<dbReference type="Gene3D" id="3.90.1380.10">
    <property type="entry name" value="Threonine synthase, N-terminal domain"/>
    <property type="match status" value="1"/>
</dbReference>
<keyword evidence="16" id="KW-1185">Reference proteome</keyword>
<dbReference type="NCBIfam" id="TIGR00260">
    <property type="entry name" value="thrC"/>
    <property type="match status" value="1"/>
</dbReference>
<reference evidence="16" key="1">
    <citation type="journal article" date="2017" name="Nat. Ecol. Evol.">
        <title>Genome expansion and lineage-specific genetic innovations in the forest pathogenic fungi Armillaria.</title>
        <authorList>
            <person name="Sipos G."/>
            <person name="Prasanna A.N."/>
            <person name="Walter M.C."/>
            <person name="O'Connor E."/>
            <person name="Balint B."/>
            <person name="Krizsan K."/>
            <person name="Kiss B."/>
            <person name="Hess J."/>
            <person name="Varga T."/>
            <person name="Slot J."/>
            <person name="Riley R."/>
            <person name="Boka B."/>
            <person name="Rigling D."/>
            <person name="Barry K."/>
            <person name="Lee J."/>
            <person name="Mihaltcheva S."/>
            <person name="LaButti K."/>
            <person name="Lipzen A."/>
            <person name="Waldron R."/>
            <person name="Moloney N.M."/>
            <person name="Sperisen C."/>
            <person name="Kredics L."/>
            <person name="Vagvoelgyi C."/>
            <person name="Patrignani A."/>
            <person name="Fitzpatrick D."/>
            <person name="Nagy I."/>
            <person name="Doyle S."/>
            <person name="Anderson J.B."/>
            <person name="Grigoriev I.V."/>
            <person name="Gueldener U."/>
            <person name="Muensterkoetter M."/>
            <person name="Nagy L.G."/>
        </authorList>
    </citation>
    <scope>NUCLEOTIDE SEQUENCE [LARGE SCALE GENOMIC DNA]</scope>
    <source>
        <strain evidence="16">C18/9</strain>
    </source>
</reference>
<comment type="pathway">
    <text evidence="2">Amino-acid biosynthesis; L-threonine biosynthesis; L-threonine from L-aspartate: step 5/5.</text>
</comment>
<dbReference type="InterPro" id="IPR036052">
    <property type="entry name" value="TrpB-like_PALP_sf"/>
</dbReference>
<feature type="compositionally biased region" description="Acidic residues" evidence="11">
    <location>
        <begin position="265"/>
        <end position="280"/>
    </location>
</feature>
<dbReference type="SUPFAM" id="SSF53686">
    <property type="entry name" value="Tryptophan synthase beta subunit-like PLP-dependent enzymes"/>
    <property type="match status" value="1"/>
</dbReference>
<dbReference type="PANTHER" id="PTHR42690:SF1">
    <property type="entry name" value="THREONINE SYNTHASE-LIKE 2"/>
    <property type="match status" value="1"/>
</dbReference>
<proteinExistence type="inferred from homology"/>
<dbReference type="SUPFAM" id="SSF48371">
    <property type="entry name" value="ARM repeat"/>
    <property type="match status" value="1"/>
</dbReference>
<evidence type="ECO:0000313" key="15">
    <source>
        <dbReference type="EMBL" id="SJL10380.1"/>
    </source>
</evidence>
<keyword evidence="8 10" id="KW-0663">Pyridoxal phosphate</keyword>
<feature type="region of interest" description="Disordered" evidence="11">
    <location>
        <begin position="1"/>
        <end position="24"/>
    </location>
</feature>
<evidence type="ECO:0000256" key="10">
    <source>
        <dbReference type="PIRSR" id="PIRSR604450-51"/>
    </source>
</evidence>
<dbReference type="GO" id="GO:0004795">
    <property type="term" value="F:threonine synthase activity"/>
    <property type="evidence" value="ECO:0007669"/>
    <property type="project" value="UniProtKB-EC"/>
</dbReference>
<organism evidence="15 16">
    <name type="scientific">Armillaria ostoyae</name>
    <name type="common">Armillaria root rot fungus</name>
    <dbReference type="NCBI Taxonomy" id="47428"/>
    <lineage>
        <taxon>Eukaryota</taxon>
        <taxon>Fungi</taxon>
        <taxon>Dikarya</taxon>
        <taxon>Basidiomycota</taxon>
        <taxon>Agaricomycotina</taxon>
        <taxon>Agaricomycetes</taxon>
        <taxon>Agaricomycetidae</taxon>
        <taxon>Agaricales</taxon>
        <taxon>Marasmiineae</taxon>
        <taxon>Physalacriaceae</taxon>
        <taxon>Armillaria</taxon>
    </lineage>
</organism>
<feature type="compositionally biased region" description="Basic and acidic residues" evidence="11">
    <location>
        <begin position="281"/>
        <end position="298"/>
    </location>
</feature>
<dbReference type="InterPro" id="IPR051166">
    <property type="entry name" value="Threonine_Synthase"/>
</dbReference>
<evidence type="ECO:0000256" key="8">
    <source>
        <dbReference type="ARBA" id="ARBA00022898"/>
    </source>
</evidence>
<evidence type="ECO:0000256" key="6">
    <source>
        <dbReference type="ARBA" id="ARBA00022605"/>
    </source>
</evidence>
<comment type="similarity">
    <text evidence="3">Belongs to the threonine synthase family.</text>
</comment>
<feature type="domain" description="Tryptophan synthase beta chain-like PALP" evidence="12">
    <location>
        <begin position="711"/>
        <end position="935"/>
    </location>
</feature>
<feature type="modified residue" description="N6-(pyridoxal phosphate)lysine" evidence="10">
    <location>
        <position position="733"/>
    </location>
</feature>
<dbReference type="Pfam" id="PF03914">
    <property type="entry name" value="CBF"/>
    <property type="match status" value="1"/>
</dbReference>
<dbReference type="GO" id="GO:0009088">
    <property type="term" value="P:threonine biosynthetic process"/>
    <property type="evidence" value="ECO:0007669"/>
    <property type="project" value="UniProtKB-UniPathway"/>
</dbReference>
<dbReference type="Pfam" id="PF24857">
    <property type="entry name" value="THR4_C"/>
    <property type="match status" value="1"/>
</dbReference>
<dbReference type="STRING" id="47428.A0A284RNP9"/>
<dbReference type="GO" id="GO:0030170">
    <property type="term" value="F:pyridoxal phosphate binding"/>
    <property type="evidence" value="ECO:0007669"/>
    <property type="project" value="InterPro"/>
</dbReference>
<dbReference type="AlphaFoldDB" id="A0A284RNP9"/>
<gene>
    <name evidence="15" type="ORF">ARMOST_13766</name>
</gene>